<feature type="domain" description="Heterokaryon incompatibility" evidence="1">
    <location>
        <begin position="168"/>
        <end position="327"/>
    </location>
</feature>
<dbReference type="EMBL" id="KZ613940">
    <property type="protein sequence ID" value="PMD45788.1"/>
    <property type="molecule type" value="Genomic_DNA"/>
</dbReference>
<organism evidence="2 3">
    <name type="scientific">Hyaloscypha variabilis (strain UAMH 11265 / GT02V1 / F)</name>
    <name type="common">Meliniomyces variabilis</name>
    <dbReference type="NCBI Taxonomy" id="1149755"/>
    <lineage>
        <taxon>Eukaryota</taxon>
        <taxon>Fungi</taxon>
        <taxon>Dikarya</taxon>
        <taxon>Ascomycota</taxon>
        <taxon>Pezizomycotina</taxon>
        <taxon>Leotiomycetes</taxon>
        <taxon>Helotiales</taxon>
        <taxon>Hyaloscyphaceae</taxon>
        <taxon>Hyaloscypha</taxon>
        <taxon>Hyaloscypha variabilis</taxon>
    </lineage>
</organism>
<dbReference type="InterPro" id="IPR010730">
    <property type="entry name" value="HET"/>
</dbReference>
<dbReference type="Pfam" id="PF06985">
    <property type="entry name" value="HET"/>
    <property type="match status" value="1"/>
</dbReference>
<evidence type="ECO:0000259" key="1">
    <source>
        <dbReference type="Pfam" id="PF06985"/>
    </source>
</evidence>
<evidence type="ECO:0000313" key="2">
    <source>
        <dbReference type="EMBL" id="PMD45788.1"/>
    </source>
</evidence>
<dbReference type="PANTHER" id="PTHR33112">
    <property type="entry name" value="DOMAIN PROTEIN, PUTATIVE-RELATED"/>
    <property type="match status" value="1"/>
</dbReference>
<keyword evidence="3" id="KW-1185">Reference proteome</keyword>
<proteinExistence type="predicted"/>
<sequence>MNVEFRSIDYEEPRRSLLNLRISGDRGCSRCHLLYEACVGLHPFLEEYDALIIIRLLDSCGSVQFDFDTIGNASINAKDSLHSVDVYLDYLYNTAPPDWIDLTPYRKPLTCRQAQFRELLLDWLDDCEKSHTSCQGTNKLLPTRVVHVGEDRGNEPFLHVSRGEAGRYVALSHCWGEVLLIKTEKSNFSKHRNGIRYDTLPKNFQDAITVARAIGVDYIWIDSLCIIQDDALDWEIESSRMASIYQNAHVVLVASNSADSQGGLWNSAWGNSGQTNGVKELPYVNGDGSTSQIIARKTFSHADIIPESYLEYEAPSPLSKRAWTLQEELLASRCIFFTGKELLWKCQSATKCECMQEDNERAKGEIDRKTLWESAKSADSATRYGEWRSLMAYYSKRNITYESDRLPAISGLARYMQYNGAGEYLAGMWKEDLWESLLWLPRPVWRDVIHDNLASTYRRRASPYRAPTWSWMSL</sequence>
<feature type="non-terminal residue" evidence="2">
    <location>
        <position position="474"/>
    </location>
</feature>
<evidence type="ECO:0000313" key="3">
    <source>
        <dbReference type="Proteomes" id="UP000235786"/>
    </source>
</evidence>
<dbReference type="STRING" id="1149755.A0A2J6S4Y3"/>
<gene>
    <name evidence="2" type="ORF">L207DRAFT_419732</name>
</gene>
<protein>
    <submittedName>
        <fullName evidence="2">HET-domain-containing protein</fullName>
    </submittedName>
</protein>
<dbReference type="OrthoDB" id="8300194at2759"/>
<dbReference type="Proteomes" id="UP000235786">
    <property type="component" value="Unassembled WGS sequence"/>
</dbReference>
<reference evidence="2 3" key="1">
    <citation type="submission" date="2016-04" db="EMBL/GenBank/DDBJ databases">
        <title>A degradative enzymes factory behind the ericoid mycorrhizal symbiosis.</title>
        <authorList>
            <consortium name="DOE Joint Genome Institute"/>
            <person name="Martino E."/>
            <person name="Morin E."/>
            <person name="Grelet G."/>
            <person name="Kuo A."/>
            <person name="Kohler A."/>
            <person name="Daghino S."/>
            <person name="Barry K."/>
            <person name="Choi C."/>
            <person name="Cichocki N."/>
            <person name="Clum A."/>
            <person name="Copeland A."/>
            <person name="Hainaut M."/>
            <person name="Haridas S."/>
            <person name="Labutti K."/>
            <person name="Lindquist E."/>
            <person name="Lipzen A."/>
            <person name="Khouja H.-R."/>
            <person name="Murat C."/>
            <person name="Ohm R."/>
            <person name="Olson A."/>
            <person name="Spatafora J."/>
            <person name="Veneault-Fourrey C."/>
            <person name="Henrissat B."/>
            <person name="Grigoriev I."/>
            <person name="Martin F."/>
            <person name="Perotto S."/>
        </authorList>
    </citation>
    <scope>NUCLEOTIDE SEQUENCE [LARGE SCALE GENOMIC DNA]</scope>
    <source>
        <strain evidence="2 3">F</strain>
    </source>
</reference>
<dbReference type="PANTHER" id="PTHR33112:SF9">
    <property type="entry name" value="HETEROKARYON INCOMPATIBILITY DOMAIN-CONTAINING PROTEIN"/>
    <property type="match status" value="1"/>
</dbReference>
<accession>A0A2J6S4Y3</accession>
<name>A0A2J6S4Y3_HYAVF</name>
<dbReference type="AlphaFoldDB" id="A0A2J6S4Y3"/>